<dbReference type="EnsemblPlants" id="Ma07_t28390.1">
    <property type="protein sequence ID" value="Ma07_p28390.1"/>
    <property type="gene ID" value="Ma07_g28390"/>
</dbReference>
<reference evidence="1" key="1">
    <citation type="submission" date="2021-05" db="UniProtKB">
        <authorList>
            <consortium name="EnsemblPlants"/>
        </authorList>
    </citation>
    <scope>IDENTIFICATION</scope>
    <source>
        <strain evidence="1">subsp. malaccensis</strain>
    </source>
</reference>
<dbReference type="Proteomes" id="UP000012960">
    <property type="component" value="Unplaced"/>
</dbReference>
<accession>A0A804K0X1</accession>
<sequence length="23" mass="2702">MILKRMLGFVQSFGVREWSCNSL</sequence>
<evidence type="ECO:0000313" key="2">
    <source>
        <dbReference type="Proteomes" id="UP000012960"/>
    </source>
</evidence>
<evidence type="ECO:0000313" key="1">
    <source>
        <dbReference type="EnsemblPlants" id="Ma07_p28390.1"/>
    </source>
</evidence>
<dbReference type="Gramene" id="Ma07_t28390.1">
    <property type="protein sequence ID" value="Ma07_p28390.1"/>
    <property type="gene ID" value="Ma07_g28390"/>
</dbReference>
<dbReference type="AlphaFoldDB" id="A0A804K0X1"/>
<proteinExistence type="predicted"/>
<name>A0A804K0X1_MUSAM</name>
<protein>
    <submittedName>
        <fullName evidence="1">Uncharacterized protein</fullName>
    </submittedName>
</protein>
<keyword evidence="2" id="KW-1185">Reference proteome</keyword>
<organism evidence="1 2">
    <name type="scientific">Musa acuminata subsp. malaccensis</name>
    <name type="common">Wild banana</name>
    <name type="synonym">Musa malaccensis</name>
    <dbReference type="NCBI Taxonomy" id="214687"/>
    <lineage>
        <taxon>Eukaryota</taxon>
        <taxon>Viridiplantae</taxon>
        <taxon>Streptophyta</taxon>
        <taxon>Embryophyta</taxon>
        <taxon>Tracheophyta</taxon>
        <taxon>Spermatophyta</taxon>
        <taxon>Magnoliopsida</taxon>
        <taxon>Liliopsida</taxon>
        <taxon>Zingiberales</taxon>
        <taxon>Musaceae</taxon>
        <taxon>Musa</taxon>
    </lineage>
</organism>
<dbReference type="InParanoid" id="A0A804K0X1"/>